<dbReference type="Proteomes" id="UP001177744">
    <property type="component" value="Unassembled WGS sequence"/>
</dbReference>
<dbReference type="GO" id="GO:0007040">
    <property type="term" value="P:lysosome organization"/>
    <property type="evidence" value="ECO:0007669"/>
    <property type="project" value="TreeGrafter"/>
</dbReference>
<dbReference type="Pfam" id="PF14712">
    <property type="entry name" value="Snapin_Pallidin"/>
    <property type="match status" value="1"/>
</dbReference>
<dbReference type="InterPro" id="IPR017246">
    <property type="entry name" value="Snapin"/>
</dbReference>
<reference evidence="4" key="1">
    <citation type="submission" date="2023-06" db="EMBL/GenBank/DDBJ databases">
        <title>Reference genome for the Northern bat (Eptesicus nilssonii), a most northern bat species.</title>
        <authorList>
            <person name="Laine V.N."/>
            <person name="Pulliainen A.T."/>
            <person name="Lilley T.M."/>
        </authorList>
    </citation>
    <scope>NUCLEOTIDE SEQUENCE</scope>
    <source>
        <strain evidence="4">BLF_Eptnil</strain>
        <tissue evidence="4">Kidney</tissue>
    </source>
</reference>
<name>A0AA40I0A5_CNENI</name>
<evidence type="ECO:0000256" key="3">
    <source>
        <dbReference type="ARBA" id="ARBA00033330"/>
    </source>
</evidence>
<dbReference type="AlphaFoldDB" id="A0AA40I0A5"/>
<dbReference type="EMBL" id="JAULJE010000007">
    <property type="protein sequence ID" value="KAK1340658.1"/>
    <property type="molecule type" value="Genomic_DNA"/>
</dbReference>
<dbReference type="GO" id="GO:0008021">
    <property type="term" value="C:synaptic vesicle"/>
    <property type="evidence" value="ECO:0007669"/>
    <property type="project" value="TreeGrafter"/>
</dbReference>
<organism evidence="4 5">
    <name type="scientific">Cnephaeus nilssonii</name>
    <name type="common">Northern bat</name>
    <name type="synonym">Eptesicus nilssonii</name>
    <dbReference type="NCBI Taxonomy" id="3371016"/>
    <lineage>
        <taxon>Eukaryota</taxon>
        <taxon>Metazoa</taxon>
        <taxon>Chordata</taxon>
        <taxon>Craniata</taxon>
        <taxon>Vertebrata</taxon>
        <taxon>Euteleostomi</taxon>
        <taxon>Mammalia</taxon>
        <taxon>Eutheria</taxon>
        <taxon>Laurasiatheria</taxon>
        <taxon>Chiroptera</taxon>
        <taxon>Yangochiroptera</taxon>
        <taxon>Vespertilionidae</taxon>
        <taxon>Cnephaeus</taxon>
    </lineage>
</organism>
<keyword evidence="2" id="KW-0175">Coiled coil</keyword>
<dbReference type="GO" id="GO:0000149">
    <property type="term" value="F:SNARE binding"/>
    <property type="evidence" value="ECO:0007669"/>
    <property type="project" value="TreeGrafter"/>
</dbReference>
<proteinExistence type="inferred from homology"/>
<sequence length="131" mass="14914">MADGRSTGHNLFVEGLLEFLQLALQQLDSHSHIHGVRERQVELQEQIDNLCTKLCHINVGQKVALDLYSYVVKLLNDLNAQEQAVSVNNILQNAQEPLRPITTVLPRKQPKKGQCWIQKLTILVSKQQARR</sequence>
<protein>
    <recommendedName>
        <fullName evidence="3">Biogenesis of lysosome-related organelles complex 1 subunit 7</fullName>
    </recommendedName>
</protein>
<comment type="similarity">
    <text evidence="1">Belongs to the SNAPIN family.</text>
</comment>
<gene>
    <name evidence="4" type="ORF">QTO34_017048</name>
</gene>
<accession>A0AA40I0A5</accession>
<dbReference type="GO" id="GO:0031083">
    <property type="term" value="C:BLOC-1 complex"/>
    <property type="evidence" value="ECO:0007669"/>
    <property type="project" value="InterPro"/>
</dbReference>
<dbReference type="GO" id="GO:0008333">
    <property type="term" value="P:endosome to lysosome transport"/>
    <property type="evidence" value="ECO:0007669"/>
    <property type="project" value="TreeGrafter"/>
</dbReference>
<dbReference type="GO" id="GO:0016079">
    <property type="term" value="P:synaptic vesicle exocytosis"/>
    <property type="evidence" value="ECO:0007669"/>
    <property type="project" value="TreeGrafter"/>
</dbReference>
<comment type="caution">
    <text evidence="4">The sequence shown here is derived from an EMBL/GenBank/DDBJ whole genome shotgun (WGS) entry which is preliminary data.</text>
</comment>
<dbReference type="GO" id="GO:2000300">
    <property type="term" value="P:regulation of synaptic vesicle exocytosis"/>
    <property type="evidence" value="ECO:0007669"/>
    <property type="project" value="TreeGrafter"/>
</dbReference>
<evidence type="ECO:0000313" key="5">
    <source>
        <dbReference type="Proteomes" id="UP001177744"/>
    </source>
</evidence>
<dbReference type="GO" id="GO:0032418">
    <property type="term" value="P:lysosome localization"/>
    <property type="evidence" value="ECO:0007669"/>
    <property type="project" value="TreeGrafter"/>
</dbReference>
<dbReference type="InterPro" id="IPR028119">
    <property type="entry name" value="Snapin/Pallidin/Snn1"/>
</dbReference>
<dbReference type="PANTHER" id="PTHR31305:SF2">
    <property type="entry name" value="SNARE-ASSOCIATED PROTEIN SNAPIN"/>
    <property type="match status" value="1"/>
</dbReference>
<evidence type="ECO:0000256" key="1">
    <source>
        <dbReference type="ARBA" id="ARBA00006111"/>
    </source>
</evidence>
<keyword evidence="5" id="KW-1185">Reference proteome</keyword>
<evidence type="ECO:0000256" key="2">
    <source>
        <dbReference type="ARBA" id="ARBA00023054"/>
    </source>
</evidence>
<dbReference type="GO" id="GO:0006886">
    <property type="term" value="P:intracellular protein transport"/>
    <property type="evidence" value="ECO:0007669"/>
    <property type="project" value="InterPro"/>
</dbReference>
<dbReference type="PANTHER" id="PTHR31305">
    <property type="entry name" value="SNARE-ASSOCIATED PROTEIN SNAPIN"/>
    <property type="match status" value="1"/>
</dbReference>
<dbReference type="GO" id="GO:0099078">
    <property type="term" value="C:BORC complex"/>
    <property type="evidence" value="ECO:0007669"/>
    <property type="project" value="TreeGrafter"/>
</dbReference>
<evidence type="ECO:0000313" key="4">
    <source>
        <dbReference type="EMBL" id="KAK1340658.1"/>
    </source>
</evidence>